<evidence type="ECO:0000256" key="12">
    <source>
        <dbReference type="SAM" id="MobiDB-lite"/>
    </source>
</evidence>
<protein>
    <submittedName>
        <fullName evidence="16">TonB-dependent alcaligin siderophore receptor FauA</fullName>
    </submittedName>
</protein>
<organism evidence="16 17">
    <name type="scientific">Sphingomonas cynarae</name>
    <dbReference type="NCBI Taxonomy" id="930197"/>
    <lineage>
        <taxon>Bacteria</taxon>
        <taxon>Pseudomonadati</taxon>
        <taxon>Pseudomonadota</taxon>
        <taxon>Alphaproteobacteria</taxon>
        <taxon>Sphingomonadales</taxon>
        <taxon>Sphingomonadaceae</taxon>
        <taxon>Sphingomonas</taxon>
    </lineage>
</organism>
<keyword evidence="3 10" id="KW-0813">Transport</keyword>
<evidence type="ECO:0000256" key="4">
    <source>
        <dbReference type="ARBA" id="ARBA00022452"/>
    </source>
</evidence>
<evidence type="ECO:0000256" key="7">
    <source>
        <dbReference type="ARBA" id="ARBA00023136"/>
    </source>
</evidence>
<dbReference type="PANTHER" id="PTHR32552">
    <property type="entry name" value="FERRICHROME IRON RECEPTOR-RELATED"/>
    <property type="match status" value="1"/>
</dbReference>
<dbReference type="Pfam" id="PF07715">
    <property type="entry name" value="Plug"/>
    <property type="match status" value="1"/>
</dbReference>
<dbReference type="InterPro" id="IPR037066">
    <property type="entry name" value="Plug_dom_sf"/>
</dbReference>
<evidence type="ECO:0000259" key="15">
    <source>
        <dbReference type="Pfam" id="PF07715"/>
    </source>
</evidence>
<evidence type="ECO:0000256" key="10">
    <source>
        <dbReference type="PROSITE-ProRule" id="PRU01360"/>
    </source>
</evidence>
<evidence type="ECO:0000313" key="17">
    <source>
        <dbReference type="Proteomes" id="UP001500523"/>
    </source>
</evidence>
<evidence type="ECO:0000256" key="13">
    <source>
        <dbReference type="SAM" id="SignalP"/>
    </source>
</evidence>
<keyword evidence="17" id="KW-1185">Reference proteome</keyword>
<keyword evidence="9 10" id="KW-0998">Cell outer membrane</keyword>
<dbReference type="NCBIfam" id="TIGR01783">
    <property type="entry name" value="TonB-siderophor"/>
    <property type="match status" value="1"/>
</dbReference>
<proteinExistence type="inferred from homology"/>
<feature type="domain" description="TonB-dependent receptor plug" evidence="15">
    <location>
        <begin position="70"/>
        <end position="170"/>
    </location>
</feature>
<sequence>MTAIMALLATAAAVSTTPAPAPMPPRSAEPQRSADPQTADEIVVTGAQTAGSDDYTINGQTTATRLPLSLRDTPQSVSIVTRAQIEDFQLNDINALLTTVPGINVQLSDTDRVYYSARGFDIQTFQIDGIGVPFAFGIQTGSIDTAIYDHIEVVRGAPGLLSSTGNPAAVINFIRKRPTRTLTARASAQYGSYDNLRLEGDVSIPLTANGSIRARAVGVYFDTDSYLDRNHLRRWTGYGIVEADLGPDTVISGGYGHQDHKSNGALWGAVPLLYTDGTRTELDRSNSTAPDWSSWGVIDRQIFGDLTHKFGNGWVARVSAIRRATDEDNELFYVYGNPDRTTGAGLRTYPGAFRAPTRNLTLEAYLTGQVSLFGRDHDVMLGINRSAQQYRQYSSYGAIDQPVMLDTILAGNAVRPDFPTTYDLSLDRHTRRETGYGLVRFNLADPWKLMVGGNVTHATSRGTSYGTAVNFDNTRFLPFVGSTLDLSPTISAYASFATIFNPQVEIDAANRVLAPIKGNNFEIGLKGEWFGGRLNATAALFQTRQDNTAQFDAFLPFTQGDGTIISRNTYIGVDARAQGIELDVGGRIATGLQVTGGYTLMRVDGNDGDPVRTFVPRNTGRLNVSYAPPALDRLKLGASLQYQSRIYYDATTATGVRARITQGDYALLDLLASYRLTDRVAVSANVRNVTGTRYLTGLTYDQSFYGVPRTVLGTVSVRY</sequence>
<evidence type="ECO:0000256" key="9">
    <source>
        <dbReference type="ARBA" id="ARBA00023237"/>
    </source>
</evidence>
<evidence type="ECO:0000256" key="6">
    <source>
        <dbReference type="ARBA" id="ARBA00023077"/>
    </source>
</evidence>
<keyword evidence="7 10" id="KW-0472">Membrane</keyword>
<feature type="region of interest" description="Disordered" evidence="12">
    <location>
        <begin position="15"/>
        <end position="38"/>
    </location>
</feature>
<comment type="similarity">
    <text evidence="2 10 11">Belongs to the TonB-dependent receptor family.</text>
</comment>
<dbReference type="Pfam" id="PF00593">
    <property type="entry name" value="TonB_dep_Rec_b-barrel"/>
    <property type="match status" value="1"/>
</dbReference>
<dbReference type="InterPro" id="IPR010105">
    <property type="entry name" value="TonB_sidphr_rcpt"/>
</dbReference>
<dbReference type="Gene3D" id="2.40.170.20">
    <property type="entry name" value="TonB-dependent receptor, beta-barrel domain"/>
    <property type="match status" value="1"/>
</dbReference>
<dbReference type="EMBL" id="BAABBF010000001">
    <property type="protein sequence ID" value="GAA3695476.1"/>
    <property type="molecule type" value="Genomic_DNA"/>
</dbReference>
<comment type="caution">
    <text evidence="16">The sequence shown here is derived from an EMBL/GenBank/DDBJ whole genome shotgun (WGS) entry which is preliminary data.</text>
</comment>
<evidence type="ECO:0000256" key="1">
    <source>
        <dbReference type="ARBA" id="ARBA00004571"/>
    </source>
</evidence>
<dbReference type="SUPFAM" id="SSF56935">
    <property type="entry name" value="Porins"/>
    <property type="match status" value="1"/>
</dbReference>
<keyword evidence="13" id="KW-0732">Signal</keyword>
<feature type="chain" id="PRO_5045745660" evidence="13">
    <location>
        <begin position="22"/>
        <end position="719"/>
    </location>
</feature>
<dbReference type="Proteomes" id="UP001500523">
    <property type="component" value="Unassembled WGS sequence"/>
</dbReference>
<dbReference type="PANTHER" id="PTHR32552:SF74">
    <property type="entry name" value="HYDROXAMATE SIDEROPHORE RECEPTOR FHUE"/>
    <property type="match status" value="1"/>
</dbReference>
<dbReference type="InterPro" id="IPR012910">
    <property type="entry name" value="Plug_dom"/>
</dbReference>
<keyword evidence="6 11" id="KW-0798">TonB box</keyword>
<dbReference type="RefSeq" id="WP_344691516.1">
    <property type="nucleotide sequence ID" value="NZ_BAABBF010000001.1"/>
</dbReference>
<name>A0ABP7CVT7_9SPHN</name>
<evidence type="ECO:0000313" key="16">
    <source>
        <dbReference type="EMBL" id="GAA3695476.1"/>
    </source>
</evidence>
<keyword evidence="5 10" id="KW-0812">Transmembrane</keyword>
<feature type="signal peptide" evidence="13">
    <location>
        <begin position="1"/>
        <end position="21"/>
    </location>
</feature>
<evidence type="ECO:0000256" key="5">
    <source>
        <dbReference type="ARBA" id="ARBA00022692"/>
    </source>
</evidence>
<dbReference type="InterPro" id="IPR000531">
    <property type="entry name" value="Beta-barrel_TonB"/>
</dbReference>
<evidence type="ECO:0000256" key="11">
    <source>
        <dbReference type="RuleBase" id="RU003357"/>
    </source>
</evidence>
<evidence type="ECO:0000256" key="3">
    <source>
        <dbReference type="ARBA" id="ARBA00022448"/>
    </source>
</evidence>
<dbReference type="CDD" id="cd01347">
    <property type="entry name" value="ligand_gated_channel"/>
    <property type="match status" value="1"/>
</dbReference>
<dbReference type="InterPro" id="IPR039426">
    <property type="entry name" value="TonB-dep_rcpt-like"/>
</dbReference>
<dbReference type="PROSITE" id="PS52016">
    <property type="entry name" value="TONB_DEPENDENT_REC_3"/>
    <property type="match status" value="1"/>
</dbReference>
<reference evidence="17" key="1">
    <citation type="journal article" date="2019" name="Int. J. Syst. Evol. Microbiol.">
        <title>The Global Catalogue of Microorganisms (GCM) 10K type strain sequencing project: providing services to taxonomists for standard genome sequencing and annotation.</title>
        <authorList>
            <consortium name="The Broad Institute Genomics Platform"/>
            <consortium name="The Broad Institute Genome Sequencing Center for Infectious Disease"/>
            <person name="Wu L."/>
            <person name="Ma J."/>
        </authorList>
    </citation>
    <scope>NUCLEOTIDE SEQUENCE [LARGE SCALE GENOMIC DNA]</scope>
    <source>
        <strain evidence="17">JCM 17498</strain>
    </source>
</reference>
<dbReference type="Gene3D" id="2.170.130.10">
    <property type="entry name" value="TonB-dependent receptor, plug domain"/>
    <property type="match status" value="1"/>
</dbReference>
<dbReference type="InterPro" id="IPR036942">
    <property type="entry name" value="Beta-barrel_TonB_sf"/>
</dbReference>
<accession>A0ABP7CVT7</accession>
<evidence type="ECO:0000256" key="2">
    <source>
        <dbReference type="ARBA" id="ARBA00009810"/>
    </source>
</evidence>
<comment type="subcellular location">
    <subcellularLocation>
        <location evidence="1 10">Cell outer membrane</location>
        <topology evidence="1 10">Multi-pass membrane protein</topology>
    </subcellularLocation>
</comment>
<feature type="domain" description="TonB-dependent receptor-like beta-barrel" evidence="14">
    <location>
        <begin position="248"/>
        <end position="689"/>
    </location>
</feature>
<evidence type="ECO:0000259" key="14">
    <source>
        <dbReference type="Pfam" id="PF00593"/>
    </source>
</evidence>
<evidence type="ECO:0000256" key="8">
    <source>
        <dbReference type="ARBA" id="ARBA00023170"/>
    </source>
</evidence>
<keyword evidence="4 10" id="KW-1134">Transmembrane beta strand</keyword>
<keyword evidence="8 16" id="KW-0675">Receptor</keyword>
<gene>
    <name evidence="16" type="primary">fauA</name>
    <name evidence="16" type="ORF">GCM10022268_02660</name>
</gene>